<reference evidence="1" key="1">
    <citation type="submission" date="2021-05" db="EMBL/GenBank/DDBJ databases">
        <authorList>
            <person name="Alioto T."/>
            <person name="Alioto T."/>
            <person name="Gomez Garrido J."/>
        </authorList>
    </citation>
    <scope>NUCLEOTIDE SEQUENCE</scope>
</reference>
<proteinExistence type="predicted"/>
<accession>A0A8D8UL70</accession>
<evidence type="ECO:0000313" key="1">
    <source>
        <dbReference type="EMBL" id="CAG6707859.1"/>
    </source>
</evidence>
<dbReference type="EMBL" id="HBUF01344554">
    <property type="protein sequence ID" value="CAG6707865.1"/>
    <property type="molecule type" value="Transcribed_RNA"/>
</dbReference>
<protein>
    <submittedName>
        <fullName evidence="1">Uncharacterized protein</fullName>
    </submittedName>
</protein>
<dbReference type="AlphaFoldDB" id="A0A8D8UL70"/>
<sequence length="99" mass="11770">MSRVNKGKRCSTFSDLNLILRSRPTSDESYRVPNVGMLNWMNLCRNLLRHKSPLCSDWERAIWQTLYGSHFTFREKKMELLNYLHVSRKTYSKEALSLN</sequence>
<dbReference type="EMBL" id="HBUF01344549">
    <property type="protein sequence ID" value="CAG6707859.1"/>
    <property type="molecule type" value="Transcribed_RNA"/>
</dbReference>
<organism evidence="1">
    <name type="scientific">Cacopsylla melanoneura</name>
    <dbReference type="NCBI Taxonomy" id="428564"/>
    <lineage>
        <taxon>Eukaryota</taxon>
        <taxon>Metazoa</taxon>
        <taxon>Ecdysozoa</taxon>
        <taxon>Arthropoda</taxon>
        <taxon>Hexapoda</taxon>
        <taxon>Insecta</taxon>
        <taxon>Pterygota</taxon>
        <taxon>Neoptera</taxon>
        <taxon>Paraneoptera</taxon>
        <taxon>Hemiptera</taxon>
        <taxon>Sternorrhyncha</taxon>
        <taxon>Psylloidea</taxon>
        <taxon>Psyllidae</taxon>
        <taxon>Psyllinae</taxon>
        <taxon>Cacopsylla</taxon>
    </lineage>
</organism>
<name>A0A8D8UL70_9HEMI</name>